<comment type="caution">
    <text evidence="4">The sequence shown here is derived from an EMBL/GenBank/DDBJ whole genome shotgun (WGS) entry which is preliminary data.</text>
</comment>
<organism evidence="4 5">
    <name type="scientific">Tilletiaria anomala (strain ATCC 24038 / CBS 436.72 / UBC 951)</name>
    <dbReference type="NCBI Taxonomy" id="1037660"/>
    <lineage>
        <taxon>Eukaryota</taxon>
        <taxon>Fungi</taxon>
        <taxon>Dikarya</taxon>
        <taxon>Basidiomycota</taxon>
        <taxon>Ustilaginomycotina</taxon>
        <taxon>Exobasidiomycetes</taxon>
        <taxon>Georgefischeriales</taxon>
        <taxon>Tilletiariaceae</taxon>
        <taxon>Tilletiaria</taxon>
    </lineage>
</organism>
<accession>A0A066VED4</accession>
<dbReference type="AlphaFoldDB" id="A0A066VED4"/>
<sequence>MSTFQHRAVLAEQAHVPDNMRPAKDGTIVFLPAENRSTGHFSKTVERVQGSGATFENDISERTTGIIWLDPSPKNLPLLEKTLKETEHIKWIQLPMAGVNAYSQLIMSDVGKHRLWTSAKGAYAQPVAEHALMLSLALLRFIPRRVLASSWGSPAAESLFGQNVLVIGAGGIALSLIDQLAPFSCSITVLRRSVDGAWPEHLKHVKIDSFTNLDKYLPHAGIVYLAAAATKETANLFTLKQFENMQRKAIIVNVARGELIKTDDLAIALEKNLILGAGLDVTAPEPLPEDHKLWQLAKDGEKNLIITPHTADTPEQIIPLLSQRWNDNIQAVLSGSGKFVGVIDNAQGY</sequence>
<dbReference type="PANTHER" id="PTHR43333:SF1">
    <property type="entry name" value="D-ISOMER SPECIFIC 2-HYDROXYACID DEHYDROGENASE NAD-BINDING DOMAIN-CONTAINING PROTEIN"/>
    <property type="match status" value="1"/>
</dbReference>
<evidence type="ECO:0000256" key="1">
    <source>
        <dbReference type="ARBA" id="ARBA00023002"/>
    </source>
</evidence>
<dbReference type="InterPro" id="IPR006140">
    <property type="entry name" value="D-isomer_DH_NAD-bd"/>
</dbReference>
<dbReference type="GO" id="GO:0051287">
    <property type="term" value="F:NAD binding"/>
    <property type="evidence" value="ECO:0007669"/>
    <property type="project" value="InterPro"/>
</dbReference>
<dbReference type="PANTHER" id="PTHR43333">
    <property type="entry name" value="2-HACID_DH_C DOMAIN-CONTAINING PROTEIN"/>
    <property type="match status" value="1"/>
</dbReference>
<dbReference type="EMBL" id="JMSN01000153">
    <property type="protein sequence ID" value="KDN36925.1"/>
    <property type="molecule type" value="Genomic_DNA"/>
</dbReference>
<keyword evidence="1" id="KW-0560">Oxidoreductase</keyword>
<dbReference type="Pfam" id="PF02826">
    <property type="entry name" value="2-Hacid_dh_C"/>
    <property type="match status" value="1"/>
</dbReference>
<dbReference type="InParanoid" id="A0A066VED4"/>
<evidence type="ECO:0000313" key="4">
    <source>
        <dbReference type="EMBL" id="KDN36925.1"/>
    </source>
</evidence>
<name>A0A066VED4_TILAU</name>
<protein>
    <submittedName>
        <fullName evidence="4">NAD(P)-binding protein</fullName>
    </submittedName>
</protein>
<dbReference type="Proteomes" id="UP000027361">
    <property type="component" value="Unassembled WGS sequence"/>
</dbReference>
<gene>
    <name evidence="4" type="ORF">K437DRAFT_259979</name>
</gene>
<dbReference type="Gene3D" id="3.40.50.720">
    <property type="entry name" value="NAD(P)-binding Rossmann-like Domain"/>
    <property type="match status" value="2"/>
</dbReference>
<dbReference type="STRING" id="1037660.A0A066VED4"/>
<dbReference type="RefSeq" id="XP_013240206.1">
    <property type="nucleotide sequence ID" value="XM_013384752.1"/>
</dbReference>
<dbReference type="GO" id="GO:0016491">
    <property type="term" value="F:oxidoreductase activity"/>
    <property type="evidence" value="ECO:0007669"/>
    <property type="project" value="UniProtKB-KW"/>
</dbReference>
<reference evidence="4 5" key="1">
    <citation type="submission" date="2014-05" db="EMBL/GenBank/DDBJ databases">
        <title>Draft genome sequence of a rare smut relative, Tilletiaria anomala UBC 951.</title>
        <authorList>
            <consortium name="DOE Joint Genome Institute"/>
            <person name="Toome M."/>
            <person name="Kuo A."/>
            <person name="Henrissat B."/>
            <person name="Lipzen A."/>
            <person name="Tritt A."/>
            <person name="Yoshinaga Y."/>
            <person name="Zane M."/>
            <person name="Barry K."/>
            <person name="Grigoriev I.V."/>
            <person name="Spatafora J.W."/>
            <person name="Aimea M.C."/>
        </authorList>
    </citation>
    <scope>NUCLEOTIDE SEQUENCE [LARGE SCALE GENOMIC DNA]</scope>
    <source>
        <strain evidence="4 5">UBC 951</strain>
    </source>
</reference>
<dbReference type="GeneID" id="25265426"/>
<dbReference type="OMA" id="KETHEGR"/>
<evidence type="ECO:0000256" key="2">
    <source>
        <dbReference type="ARBA" id="ARBA00023027"/>
    </source>
</evidence>
<keyword evidence="2" id="KW-0520">NAD</keyword>
<evidence type="ECO:0000259" key="3">
    <source>
        <dbReference type="Pfam" id="PF02826"/>
    </source>
</evidence>
<dbReference type="HOGENOM" id="CLU_019796_1_0_1"/>
<keyword evidence="5" id="KW-1185">Reference proteome</keyword>
<dbReference type="OrthoDB" id="298012at2759"/>
<dbReference type="SUPFAM" id="SSF51735">
    <property type="entry name" value="NAD(P)-binding Rossmann-fold domains"/>
    <property type="match status" value="1"/>
</dbReference>
<proteinExistence type="predicted"/>
<evidence type="ECO:0000313" key="5">
    <source>
        <dbReference type="Proteomes" id="UP000027361"/>
    </source>
</evidence>
<feature type="domain" description="D-isomer specific 2-hydroxyacid dehydrogenase NAD-binding" evidence="3">
    <location>
        <begin position="142"/>
        <end position="311"/>
    </location>
</feature>
<dbReference type="InterPro" id="IPR036291">
    <property type="entry name" value="NAD(P)-bd_dom_sf"/>
</dbReference>